<dbReference type="Pfam" id="PF15232">
    <property type="entry name" value="DUF4585"/>
    <property type="match status" value="1"/>
</dbReference>
<feature type="compositionally biased region" description="Low complexity" evidence="1">
    <location>
        <begin position="85"/>
        <end position="97"/>
    </location>
</feature>
<feature type="region of interest" description="Disordered" evidence="1">
    <location>
        <begin position="184"/>
        <end position="210"/>
    </location>
</feature>
<dbReference type="PANTHER" id="PTHR33775">
    <property type="entry name" value="CARDIAC-ENRICHED FHL2-INTERACTING PROTEIN-RELATED"/>
    <property type="match status" value="1"/>
</dbReference>
<reference evidence="3 4" key="1">
    <citation type="journal article" date="2018" name="Nat. Ecol. Evol.">
        <title>Shark genomes provide insights into elasmobranch evolution and the origin of vertebrates.</title>
        <authorList>
            <person name="Hara Y"/>
            <person name="Yamaguchi K"/>
            <person name="Onimaru K"/>
            <person name="Kadota M"/>
            <person name="Koyanagi M"/>
            <person name="Keeley SD"/>
            <person name="Tatsumi K"/>
            <person name="Tanaka K"/>
            <person name="Motone F"/>
            <person name="Kageyama Y"/>
            <person name="Nozu R"/>
            <person name="Adachi N"/>
            <person name="Nishimura O"/>
            <person name="Nakagawa R"/>
            <person name="Tanegashima C"/>
            <person name="Kiyatake I"/>
            <person name="Matsumoto R"/>
            <person name="Murakumo K"/>
            <person name="Nishida K"/>
            <person name="Terakita A"/>
            <person name="Kuratani S"/>
            <person name="Sato K"/>
            <person name="Hyodo S Kuraku.S."/>
        </authorList>
    </citation>
    <scope>NUCLEOTIDE SEQUENCE [LARGE SCALE GENOMIC DNA]</scope>
</reference>
<dbReference type="Proteomes" id="UP000288216">
    <property type="component" value="Unassembled WGS sequence"/>
</dbReference>
<protein>
    <recommendedName>
        <fullName evidence="2">DUF4585 domain-containing protein</fullName>
    </recommendedName>
</protein>
<gene>
    <name evidence="3" type="ORF">scyTo_0019028</name>
</gene>
<keyword evidence="4" id="KW-1185">Reference proteome</keyword>
<proteinExistence type="predicted"/>
<feature type="compositionally biased region" description="Polar residues" evidence="1">
    <location>
        <begin position="152"/>
        <end position="162"/>
    </location>
</feature>
<dbReference type="STRING" id="75743.A0A401PR27"/>
<comment type="caution">
    <text evidence="3">The sequence shown here is derived from an EMBL/GenBank/DDBJ whole genome shotgun (WGS) entry which is preliminary data.</text>
</comment>
<dbReference type="PANTHER" id="PTHR33775:SF4">
    <property type="entry name" value="CHROMOSOME 4 OPEN READING FRAME 54"/>
    <property type="match status" value="1"/>
</dbReference>
<sequence>MKNGRAALSEAAAGSSPGAAAASKQLALEKLTAAVRTMEELYVFDKNEWKRKSESGAGSLAGSHVLSLIASEERAAFPPARRVQAAAAGKPPGVPAGTRGTVPHIFTVTPVLPQRKPARARSPPPPPPESRSLRAPRRHSLEEPSRAAQTPAERQSGAQNPQQPLPSEYGNYLTIPIKAAPAPPPTAAYSLPPGHVHSPSPKQQREPSPATIYHQPPPRCITFTPPGVQPPELISPVKVQPPVLMESPPVPCYPAPHTQRKMLLDPSTGQYYLVDTPMQPALKRLYDPETRHYVDVPMPQQPMAPMPVPMSPIAINPGTYGATYMVYPGFLPSPAMLPNLPTPLSRPENECSETGKLYSTVCQPSDVHYMESPYYSPTGKALNPTHTLTSQPITGASKAFSEGKPVISFTSQPGPRIIAPPSFDGTTMSFVVEHR</sequence>
<feature type="region of interest" description="Disordered" evidence="1">
    <location>
        <begin position="81"/>
        <end position="169"/>
    </location>
</feature>
<dbReference type="EMBL" id="BFAA01013785">
    <property type="protein sequence ID" value="GCB75575.1"/>
    <property type="molecule type" value="Genomic_DNA"/>
</dbReference>
<accession>A0A401PR27</accession>
<evidence type="ECO:0000313" key="4">
    <source>
        <dbReference type="Proteomes" id="UP000288216"/>
    </source>
</evidence>
<feature type="domain" description="DUF4585" evidence="2">
    <location>
        <begin position="254"/>
        <end position="320"/>
    </location>
</feature>
<name>A0A401PR27_SCYTO</name>
<dbReference type="OMA" id="PQHGCSS"/>
<dbReference type="AlphaFoldDB" id="A0A401PR27"/>
<evidence type="ECO:0000259" key="2">
    <source>
        <dbReference type="Pfam" id="PF15232"/>
    </source>
</evidence>
<dbReference type="InterPro" id="IPR027838">
    <property type="entry name" value="DUF4585"/>
</dbReference>
<dbReference type="OrthoDB" id="8945866at2759"/>
<feature type="region of interest" description="Disordered" evidence="1">
    <location>
        <begin position="1"/>
        <end position="23"/>
    </location>
</feature>
<organism evidence="3 4">
    <name type="scientific">Scyliorhinus torazame</name>
    <name type="common">Cloudy catshark</name>
    <name type="synonym">Catulus torazame</name>
    <dbReference type="NCBI Taxonomy" id="75743"/>
    <lineage>
        <taxon>Eukaryota</taxon>
        <taxon>Metazoa</taxon>
        <taxon>Chordata</taxon>
        <taxon>Craniata</taxon>
        <taxon>Vertebrata</taxon>
        <taxon>Chondrichthyes</taxon>
        <taxon>Elasmobranchii</taxon>
        <taxon>Galeomorphii</taxon>
        <taxon>Galeoidea</taxon>
        <taxon>Carcharhiniformes</taxon>
        <taxon>Scyliorhinidae</taxon>
        <taxon>Scyliorhinus</taxon>
    </lineage>
</organism>
<evidence type="ECO:0000313" key="3">
    <source>
        <dbReference type="EMBL" id="GCB75575.1"/>
    </source>
</evidence>
<evidence type="ECO:0000256" key="1">
    <source>
        <dbReference type="SAM" id="MobiDB-lite"/>
    </source>
</evidence>
<dbReference type="InterPro" id="IPR052303">
    <property type="entry name" value="CEFIP"/>
</dbReference>